<evidence type="ECO:0000313" key="3">
    <source>
        <dbReference type="Proteomes" id="UP000653305"/>
    </source>
</evidence>
<dbReference type="AlphaFoldDB" id="A0A830CNV0"/>
<organism evidence="2 3">
    <name type="scientific">Phtheirospermum japonicum</name>
    <dbReference type="NCBI Taxonomy" id="374723"/>
    <lineage>
        <taxon>Eukaryota</taxon>
        <taxon>Viridiplantae</taxon>
        <taxon>Streptophyta</taxon>
        <taxon>Embryophyta</taxon>
        <taxon>Tracheophyta</taxon>
        <taxon>Spermatophyta</taxon>
        <taxon>Magnoliopsida</taxon>
        <taxon>eudicotyledons</taxon>
        <taxon>Gunneridae</taxon>
        <taxon>Pentapetalae</taxon>
        <taxon>asterids</taxon>
        <taxon>lamiids</taxon>
        <taxon>Lamiales</taxon>
        <taxon>Orobanchaceae</taxon>
        <taxon>Orobanchaceae incertae sedis</taxon>
        <taxon>Phtheirospermum</taxon>
    </lineage>
</organism>
<feature type="region of interest" description="Disordered" evidence="1">
    <location>
        <begin position="146"/>
        <end position="183"/>
    </location>
</feature>
<feature type="compositionally biased region" description="Basic and acidic residues" evidence="1">
    <location>
        <begin position="9"/>
        <end position="20"/>
    </location>
</feature>
<feature type="compositionally biased region" description="Basic and acidic residues" evidence="1">
    <location>
        <begin position="161"/>
        <end position="177"/>
    </location>
</feature>
<evidence type="ECO:0000256" key="1">
    <source>
        <dbReference type="SAM" id="MobiDB-lite"/>
    </source>
</evidence>
<dbReference type="OrthoDB" id="755797at2759"/>
<feature type="compositionally biased region" description="Polar residues" evidence="1">
    <location>
        <begin position="22"/>
        <end position="41"/>
    </location>
</feature>
<name>A0A830CNV0_9LAMI</name>
<feature type="region of interest" description="Disordered" evidence="1">
    <location>
        <begin position="80"/>
        <end position="103"/>
    </location>
</feature>
<dbReference type="PANTHER" id="PTHR37708">
    <property type="entry name" value="HOMEOBOX HOX-B3-LIKE PROTEIN"/>
    <property type="match status" value="1"/>
</dbReference>
<reference evidence="2" key="1">
    <citation type="submission" date="2020-07" db="EMBL/GenBank/DDBJ databases">
        <title>Ethylene signaling mediates host invasion by parasitic plants.</title>
        <authorList>
            <person name="Yoshida S."/>
        </authorList>
    </citation>
    <scope>NUCLEOTIDE SEQUENCE</scope>
    <source>
        <strain evidence="2">Okayama</strain>
    </source>
</reference>
<dbReference type="PANTHER" id="PTHR37708:SF2">
    <property type="entry name" value="HOMEOBOX HOX-B3-LIKE PROTEIN"/>
    <property type="match status" value="1"/>
</dbReference>
<gene>
    <name evidence="2" type="ORF">PHJA_001745200</name>
</gene>
<sequence length="298" mass="32815">MNCLEEQPTPERETYKKVDNRSVLNPQRKQVKFSSNFTTPPKRSKIPSALTQSVPDFSSALRKENLRPVALPPVVERSATTPAAMLKSGRKSTNSAEKRSGGGLMARKSYANLDELKKLGVSTGKEINELHTIRRDDRNPSAELLIARPEILHPRSHRGHNRSERRSGNPLRSHESHQTNPLAEAALEPTGNLRLGFGASSEMKVIGGTMNENWCICVKATHIGSETALSQIVELVEAGQLAKAPVQKLADQISMFFIPTVSISFFPSYAPLELGSCSVTPLLTERSNSISKNRVDRL</sequence>
<proteinExistence type="predicted"/>
<keyword evidence="3" id="KW-1185">Reference proteome</keyword>
<accession>A0A830CNV0</accession>
<protein>
    <submittedName>
        <fullName evidence="2">Probable copper-transporting ATPase hma5</fullName>
    </submittedName>
</protein>
<dbReference type="EMBL" id="BMAC01000414">
    <property type="protein sequence ID" value="GFP96011.1"/>
    <property type="molecule type" value="Genomic_DNA"/>
</dbReference>
<evidence type="ECO:0000313" key="2">
    <source>
        <dbReference type="EMBL" id="GFP96011.1"/>
    </source>
</evidence>
<feature type="region of interest" description="Disordered" evidence="1">
    <location>
        <begin position="1"/>
        <end position="48"/>
    </location>
</feature>
<dbReference type="Proteomes" id="UP000653305">
    <property type="component" value="Unassembled WGS sequence"/>
</dbReference>
<comment type="caution">
    <text evidence="2">The sequence shown here is derived from an EMBL/GenBank/DDBJ whole genome shotgun (WGS) entry which is preliminary data.</text>
</comment>